<reference evidence="2" key="1">
    <citation type="submission" date="2018-08" db="EMBL/GenBank/DDBJ databases">
        <authorList>
            <person name="Ashton P.M."/>
            <person name="Dallman T."/>
            <person name="Nair S."/>
            <person name="De Pinna E."/>
            <person name="Peters T."/>
            <person name="Grant K."/>
        </authorList>
    </citation>
    <scope>NUCLEOTIDE SEQUENCE [LARGE SCALE GENOMIC DNA]</scope>
    <source>
        <strain evidence="2">43913</strain>
        <strain evidence="3">498895</strain>
    </source>
</reference>
<dbReference type="Proteomes" id="UP000839644">
    <property type="component" value="Unassembled WGS sequence"/>
</dbReference>
<dbReference type="EMBL" id="AAGTQF010000135">
    <property type="protein sequence ID" value="EBR8575086.1"/>
    <property type="molecule type" value="Genomic_DNA"/>
</dbReference>
<dbReference type="AlphaFoldDB" id="A0A3Y9C594"/>
<dbReference type="CDD" id="cd22233">
    <property type="entry name" value="RHH_CopAso-like"/>
    <property type="match status" value="1"/>
</dbReference>
<accession>A0A3Y9C594</accession>
<name>A0A3Y9C594_SALEB</name>
<dbReference type="GO" id="GO:0006355">
    <property type="term" value="P:regulation of DNA-templated transcription"/>
    <property type="evidence" value="ECO:0007669"/>
    <property type="project" value="InterPro"/>
</dbReference>
<dbReference type="PANTHER" id="PTHR40688">
    <property type="match status" value="1"/>
</dbReference>
<proteinExistence type="predicted"/>
<evidence type="ECO:0000313" key="2">
    <source>
        <dbReference type="EMBL" id="EAB8479127.1"/>
    </source>
</evidence>
<evidence type="ECO:0000259" key="1">
    <source>
        <dbReference type="Pfam" id="PF01402"/>
    </source>
</evidence>
<dbReference type="Gene3D" id="1.10.1220.10">
    <property type="entry name" value="Met repressor-like"/>
    <property type="match status" value="1"/>
</dbReference>
<gene>
    <name evidence="2" type="ORF">AU894_23620</name>
    <name evidence="3" type="ORF">DOV67_26845</name>
</gene>
<organism evidence="2">
    <name type="scientific">Salmonella enterica subsp. enterica serovar Java</name>
    <dbReference type="NCBI Taxonomy" id="224729"/>
    <lineage>
        <taxon>Bacteria</taxon>
        <taxon>Pseudomonadati</taxon>
        <taxon>Pseudomonadota</taxon>
        <taxon>Gammaproteobacteria</taxon>
        <taxon>Enterobacterales</taxon>
        <taxon>Enterobacteriaceae</taxon>
        <taxon>Salmonella</taxon>
    </lineage>
</organism>
<dbReference type="SUPFAM" id="SSF47598">
    <property type="entry name" value="Ribbon-helix-helix"/>
    <property type="match status" value="1"/>
</dbReference>
<dbReference type="InterPro" id="IPR052991">
    <property type="entry name" value="Non-func_TypeII_TA_Antitoxin"/>
</dbReference>
<evidence type="ECO:0000313" key="3">
    <source>
        <dbReference type="EMBL" id="EBR8575086.1"/>
    </source>
</evidence>
<dbReference type="InterPro" id="IPR010985">
    <property type="entry name" value="Ribbon_hlx_hlx"/>
</dbReference>
<comment type="caution">
    <text evidence="2">The sequence shown here is derived from an EMBL/GenBank/DDBJ whole genome shotgun (WGS) entry which is preliminary data.</text>
</comment>
<dbReference type="InterPro" id="IPR013321">
    <property type="entry name" value="Arc_rbn_hlx_hlx"/>
</dbReference>
<dbReference type="Pfam" id="PF01402">
    <property type="entry name" value="RHH_1"/>
    <property type="match status" value="1"/>
</dbReference>
<sequence>MADTRTITAPLPVDMAEKVDVWTEKNGRTRSWLVREAVGQFLAREARRDVLLQEALHAVDEGQLIPHEDMLAWAASLGTDAPLPAPEPRK</sequence>
<dbReference type="Proteomes" id="UP000839708">
    <property type="component" value="Unassembled WGS sequence"/>
</dbReference>
<feature type="domain" description="Ribbon-helix-helix protein CopG" evidence="1">
    <location>
        <begin position="7"/>
        <end position="45"/>
    </location>
</feature>
<protein>
    <submittedName>
        <fullName evidence="3">CopG family transcriptional regulator</fullName>
    </submittedName>
    <submittedName>
        <fullName evidence="2">Ribbon-helix-helix protein, CopG family</fullName>
    </submittedName>
</protein>
<dbReference type="PANTHER" id="PTHR40688:SF2">
    <property type="entry name" value="RIBBON-HELIX-HELIX PROTEIN COPG DOMAIN-CONTAINING PROTEIN"/>
    <property type="match status" value="1"/>
</dbReference>
<dbReference type="InterPro" id="IPR002145">
    <property type="entry name" value="CopG"/>
</dbReference>
<dbReference type="GO" id="GO:0043565">
    <property type="term" value="F:sequence-specific DNA binding"/>
    <property type="evidence" value="ECO:0007669"/>
    <property type="project" value="UniProtKB-ARBA"/>
</dbReference>
<dbReference type="EMBL" id="AAAFYZ010000085">
    <property type="protein sequence ID" value="EAB8479127.1"/>
    <property type="molecule type" value="Genomic_DNA"/>
</dbReference>